<keyword evidence="6" id="KW-0653">Protein transport</keyword>
<sequence length="122" mass="13195">MGNLSMIILLVVMVGMFFMMNRSQKKQQQQRQNLLDSMKAGDNVVTIGGLHGVISEINNADKTITLDCEGIFLVFDRASIKSVTPAAGATVAPVASVEEEVTVVTPEETPAEPEVKDTTEEK</sequence>
<keyword evidence="9 11" id="KW-0472">Membrane</keyword>
<dbReference type="SMART" id="SM01323">
    <property type="entry name" value="YajC"/>
    <property type="match status" value="1"/>
</dbReference>
<comment type="similarity">
    <text evidence="2">Belongs to the YajC family.</text>
</comment>
<keyword evidence="3" id="KW-0813">Transport</keyword>
<dbReference type="InterPro" id="IPR003849">
    <property type="entry name" value="Preprotein_translocase_YajC"/>
</dbReference>
<reference evidence="12 13" key="1">
    <citation type="submission" date="2021-06" db="EMBL/GenBank/DDBJ databases">
        <title>Enterococcus alishanensis sp. nov., a novel lactic acid bacterium isolated from fresh coffee beans.</title>
        <authorList>
            <person name="Chen Y.-S."/>
        </authorList>
    </citation>
    <scope>NUCLEOTIDE SEQUENCE [LARGE SCALE GENOMIC DNA]</scope>
    <source>
        <strain evidence="12 13">ALS3</strain>
    </source>
</reference>
<dbReference type="NCBIfam" id="TIGR00739">
    <property type="entry name" value="yajC"/>
    <property type="match status" value="1"/>
</dbReference>
<feature type="transmembrane region" description="Helical" evidence="11">
    <location>
        <begin position="6"/>
        <end position="23"/>
    </location>
</feature>
<dbReference type="RefSeq" id="WP_218326432.1">
    <property type="nucleotide sequence ID" value="NZ_JAHUZB010000004.1"/>
</dbReference>
<keyword evidence="7 11" id="KW-1133">Transmembrane helix</keyword>
<feature type="compositionally biased region" description="Basic and acidic residues" evidence="10">
    <location>
        <begin position="113"/>
        <end position="122"/>
    </location>
</feature>
<dbReference type="EMBL" id="JAHUZB010000004">
    <property type="protein sequence ID" value="MBV7391290.1"/>
    <property type="molecule type" value="Genomic_DNA"/>
</dbReference>
<evidence type="ECO:0000313" key="13">
    <source>
        <dbReference type="Proteomes" id="UP000774130"/>
    </source>
</evidence>
<keyword evidence="13" id="KW-1185">Reference proteome</keyword>
<keyword evidence="8" id="KW-0811">Translocation</keyword>
<protein>
    <submittedName>
        <fullName evidence="12">Preprotein translocase subunit YajC</fullName>
    </submittedName>
</protein>
<evidence type="ECO:0000256" key="9">
    <source>
        <dbReference type="ARBA" id="ARBA00023136"/>
    </source>
</evidence>
<evidence type="ECO:0000256" key="7">
    <source>
        <dbReference type="ARBA" id="ARBA00022989"/>
    </source>
</evidence>
<keyword evidence="5 11" id="KW-0812">Transmembrane</keyword>
<evidence type="ECO:0000256" key="3">
    <source>
        <dbReference type="ARBA" id="ARBA00022448"/>
    </source>
</evidence>
<dbReference type="Proteomes" id="UP000774130">
    <property type="component" value="Unassembled WGS sequence"/>
</dbReference>
<name>A0ABS6TEK5_9ENTE</name>
<evidence type="ECO:0000256" key="1">
    <source>
        <dbReference type="ARBA" id="ARBA00004162"/>
    </source>
</evidence>
<evidence type="ECO:0000256" key="10">
    <source>
        <dbReference type="SAM" id="MobiDB-lite"/>
    </source>
</evidence>
<comment type="caution">
    <text evidence="12">The sequence shown here is derived from an EMBL/GenBank/DDBJ whole genome shotgun (WGS) entry which is preliminary data.</text>
</comment>
<proteinExistence type="inferred from homology"/>
<evidence type="ECO:0000256" key="6">
    <source>
        <dbReference type="ARBA" id="ARBA00022927"/>
    </source>
</evidence>
<dbReference type="PANTHER" id="PTHR33909">
    <property type="entry name" value="SEC TRANSLOCON ACCESSORY COMPLEX SUBUNIT YAJC"/>
    <property type="match status" value="1"/>
</dbReference>
<dbReference type="Pfam" id="PF02699">
    <property type="entry name" value="YajC"/>
    <property type="match status" value="1"/>
</dbReference>
<keyword evidence="4" id="KW-1003">Cell membrane</keyword>
<evidence type="ECO:0000313" key="12">
    <source>
        <dbReference type="EMBL" id="MBV7391290.1"/>
    </source>
</evidence>
<comment type="subcellular location">
    <subcellularLocation>
        <location evidence="1">Cell membrane</location>
        <topology evidence="1">Single-pass membrane protein</topology>
    </subcellularLocation>
</comment>
<evidence type="ECO:0000256" key="4">
    <source>
        <dbReference type="ARBA" id="ARBA00022475"/>
    </source>
</evidence>
<gene>
    <name evidence="12" type="primary">yajC</name>
    <name evidence="12" type="ORF">KUA55_11425</name>
</gene>
<evidence type="ECO:0000256" key="5">
    <source>
        <dbReference type="ARBA" id="ARBA00022692"/>
    </source>
</evidence>
<feature type="region of interest" description="Disordered" evidence="10">
    <location>
        <begin position="101"/>
        <end position="122"/>
    </location>
</feature>
<accession>A0ABS6TEK5</accession>
<evidence type="ECO:0000256" key="11">
    <source>
        <dbReference type="SAM" id="Phobius"/>
    </source>
</evidence>
<organism evidence="12 13">
    <name type="scientific">Enterococcus alishanensis</name>
    <dbReference type="NCBI Taxonomy" id="1303817"/>
    <lineage>
        <taxon>Bacteria</taxon>
        <taxon>Bacillati</taxon>
        <taxon>Bacillota</taxon>
        <taxon>Bacilli</taxon>
        <taxon>Lactobacillales</taxon>
        <taxon>Enterococcaceae</taxon>
        <taxon>Enterococcus</taxon>
    </lineage>
</organism>
<evidence type="ECO:0000256" key="2">
    <source>
        <dbReference type="ARBA" id="ARBA00006742"/>
    </source>
</evidence>
<dbReference type="PANTHER" id="PTHR33909:SF1">
    <property type="entry name" value="SEC TRANSLOCON ACCESSORY COMPLEX SUBUNIT YAJC"/>
    <property type="match status" value="1"/>
</dbReference>
<evidence type="ECO:0000256" key="8">
    <source>
        <dbReference type="ARBA" id="ARBA00023010"/>
    </source>
</evidence>